<dbReference type="PANTHER" id="PTHR14042">
    <property type="entry name" value="DOPEY-RELATED"/>
    <property type="match status" value="1"/>
</dbReference>
<dbReference type="InterPro" id="IPR056457">
    <property type="entry name" value="DOP1_C"/>
</dbReference>
<dbReference type="Proteomes" id="UP000660704">
    <property type="component" value="Unassembled WGS sequence"/>
</dbReference>
<keyword evidence="13" id="KW-1185">Reference proteome</keyword>
<protein>
    <submittedName>
        <fullName evidence="12">DOP1 protein</fullName>
    </submittedName>
</protein>
<comment type="caution">
    <text evidence="12">The sequence shown here is derived from an EMBL/GenBank/DDBJ whole genome shotgun (WGS) entry which is preliminary data.</text>
</comment>
<keyword evidence="4" id="KW-0333">Golgi apparatus</keyword>
<evidence type="ECO:0000313" key="12">
    <source>
        <dbReference type="EMBL" id="NXB70035.1"/>
    </source>
</evidence>
<dbReference type="InterPro" id="IPR056458">
    <property type="entry name" value="TPR_DOP1_M"/>
</dbReference>
<feature type="domain" description="DOP1-like C-terminal" evidence="10">
    <location>
        <begin position="1808"/>
        <end position="2308"/>
    </location>
</feature>
<dbReference type="Pfam" id="PF24597">
    <property type="entry name" value="TPR_DOP1_M"/>
    <property type="match status" value="1"/>
</dbReference>
<feature type="non-terminal residue" evidence="12">
    <location>
        <position position="1"/>
    </location>
</feature>
<feature type="compositionally biased region" description="Low complexity" evidence="7">
    <location>
        <begin position="529"/>
        <end position="549"/>
    </location>
</feature>
<comment type="similarity">
    <text evidence="6">Belongs to the DOP1 family.</text>
</comment>
<name>A0A851IYV3_9PASS</name>
<evidence type="ECO:0000256" key="7">
    <source>
        <dbReference type="SAM" id="MobiDB-lite"/>
    </source>
</evidence>
<dbReference type="GO" id="GO:0015031">
    <property type="term" value="P:protein transport"/>
    <property type="evidence" value="ECO:0007669"/>
    <property type="project" value="UniProtKB-KW"/>
</dbReference>
<feature type="compositionally biased region" description="Basic and acidic residues" evidence="7">
    <location>
        <begin position="1179"/>
        <end position="1195"/>
    </location>
</feature>
<evidence type="ECO:0000256" key="3">
    <source>
        <dbReference type="ARBA" id="ARBA00022927"/>
    </source>
</evidence>
<dbReference type="GO" id="GO:0005829">
    <property type="term" value="C:cytosol"/>
    <property type="evidence" value="ECO:0007669"/>
    <property type="project" value="GOC"/>
</dbReference>
<dbReference type="PANTHER" id="PTHR14042:SF22">
    <property type="entry name" value="PROTEIN DOPEY-1"/>
    <property type="match status" value="1"/>
</dbReference>
<evidence type="ECO:0000259" key="10">
    <source>
        <dbReference type="Pfam" id="PF24598"/>
    </source>
</evidence>
<dbReference type="Pfam" id="PF04118">
    <property type="entry name" value="Dopey_N"/>
    <property type="match status" value="1"/>
</dbReference>
<evidence type="ECO:0000313" key="13">
    <source>
        <dbReference type="Proteomes" id="UP000660704"/>
    </source>
</evidence>
<evidence type="ECO:0000259" key="9">
    <source>
        <dbReference type="Pfam" id="PF24597"/>
    </source>
</evidence>
<sequence>IFHSSGLFPLLANAAMSVKPTLLSLYEIYYLPLGKTLKPGLQGLLTGILPGLEEGSEYYERTNTLLEKVASAVDQSAFYSALWGSLLTSPAVRLPGITYVLSHLNRKLSMEDQLYIIGSDIELMVEAVSTSVQDTSVLVQRSTLDLILFCFPFHMSQATRPDMIRILSAALHVVLRRDMSLNRRLYAWLLGFDNNGALVGPRSTRHSNPEEHATYYFNTFSKEMLVQAMVGILQVNGQGEESTLMQDLKPFRILISLLDKPELGPAILEDVLIEVFRTLYTQCKAELELQTEPSFNKDHTQLSSKLRENKKTAELIKTANLLFNSFEPYYMWDYIARWFEECCRRTLHARLQTGPGGDSEQSELPLTNFCLLVDFLLDIVSLPTRSMRVLCQETYIEIQTEHLPQLLLRMISALTSHLHTLHLSELTDSLRLCSKILSKVQPPLLSAGTDGILQLPTGHSSSIKEWENKKVPSVSLENPNDVFEDGENPPSSRSSESGFTEFVQYQADTTDDIDRALNEGHGAPGIPIVGSTSSETETASTVGSEETVVQPPSIMTQGTATRSGKTIQKTAMQCCLEYVQQFLTRFINLYIIQNNSLSQPLVAELPVDPTRAPGQSTKWDRESQDDAKVKKTNKKKTPKDYLPAFIAACQLYLECSSFPVYIAEGNRTSELHPGKPEVDCEQVHPPLWLQTLMNACKQASDFSVQGVTISLVMDLVGLTQSVALVAGENLNSVETAQPLSPNQGRVAVVIRPPLTQGNLRYMAEKTDFFKHIALTLWDQLGDRTPQHHQKSVELFYQLHNLVPSSSICEDVISQQLTHRDKAIRMEAHAKFAVLWHLTRDLHINKSSSFGRTFDRSLFIMLDSLNSLDGSTWSVGQAWLNQVLQRHDIARVLEPLLLLLLHPKTQRVSVQRVQAECYWTKSPNHPEEENEKQFMQKFSCADAFSHMPVSQGQLIIPKEGNDKQLSVDEMENFSLTVNPLSDRLSLLSTSSETIPMVVSDFDLPDHQAEILQSSDSGCSQSSNGDNISYEVETESLSAQDSSQTLKEDSPDEIVQQVVTDLICKVVSGLGEEVEIVKDGLHSEDALCQSNSLDNSVVVTKSDDQNIQSSQSSLLSNDSSQLLSASTETGLESLGDEMSRNNSSPCIAESQQSFSDLTLSSTESKSRKRSHSSIQFSFKGKQPEKMSEKETIVKEAGKQPGAKPKVKIAKKKDEEKKKAQTEKLKQTNVFFSDGLDLENWYSCGEGEISEIESDVGSPGMRKSPNFNIHPLYQHVLLYLQLYDSSRTLYAFSAIKAILKTNPSAFVSAISTTSVNNAYTPQLSLLQNLLARHRISVMGKDFYSHIPVDSNHNFRSSMYIEILISLCLYYMRSHYPTHVKVTSQDLIGNRNMQMMSIEILTLLFAELAKVIESSAKGFPSFISDMLSKCKVQKVILHCLLSSIFSAQKWHSEKIAGKNIVAVEEGFSEDSLINFSEDEFDNGSTLQSQLLKVLQRLIVLEHRVMTVPEENETVFDFVITDLEHIGPQQPMTSLQYLHSQPITCQGMFLCAVIRALHQHCACKMHPQWIGLITSTLPYMGKVLQRVVVSVTLQLCRNLDNLIQQYKYETGLSDSRPLWMASVTPPDMVLTLLEGITTIIHYCLLDPSTQYHQLLVNVDQKHLVEARNGILSILHMIMSSVTLLWSILHLADSSEKTTAAAAASITTINLGSTKNLRQQILELLGPISMNHGVHFMAAIAFVWNERRQNKNTSRTKVIPTAGEEQLLLVELVRSISVMRTETVIQTVKEVLKQPPAIAKDKKHLSLEVCMLQFFYAYTQRIPVTSLVDSWAALLLLLKDSIQVGLPAPGQFLILGVLNEFIMKNPSLENKKDQRDLQDVTHKIVDAIGAIAGSSLEQTTWLRRNLEVKPSPKIMVDGNNLESDVEDMLSPAMETSNITPSVYSVHALTLLSEVLAHLLDMVFYSDEKERVIPLLVNIMHYVVPYLRNHSAHNASSYRACVQLLSSLSGYQYTRRAWKKEAFDLFMDSSFFQMDASCVNHWRAIMDNLMTHDKTTFRDLMTRVAVAQSSSLNLFANRDAELEQRAMLLKRLAFAIFSSEIDQYQKYLPDIQERLVESLRLPQVPTLHSQVFLFFRVLLLRMSPQHLTSLWPTMITELVQVFLLMEQELTADEDISRTSGPSVAGLETTYTGGNGFSTSYNSQRWLNLYLSACKFLDLALALPSENLPQFQMYRWAFIPEASDDSGLEVRRQGTHQREFKPYVVRLAKLLRKKAKKNPEEDGSGKTLSWEPGHLLLTIYTVRSIEQLLPFFNVLSQVFNSKVTSRCVGHSGSPVLYPNCFPSKDIKMENLKTFSSKARQKIEEMVEKDFLEGVIKS</sequence>
<dbReference type="Pfam" id="PF24601">
    <property type="entry name" value="TPR_DOP1"/>
    <property type="match status" value="1"/>
</dbReference>
<feature type="compositionally biased region" description="Basic and acidic residues" evidence="7">
    <location>
        <begin position="618"/>
        <end position="629"/>
    </location>
</feature>
<feature type="region of interest" description="Disordered" evidence="7">
    <location>
        <begin position="1131"/>
        <end position="1203"/>
    </location>
</feature>
<feature type="domain" description="DOP1 N-terminal" evidence="8">
    <location>
        <begin position="3"/>
        <end position="192"/>
    </location>
</feature>
<feature type="non-terminal residue" evidence="12">
    <location>
        <position position="2369"/>
    </location>
</feature>
<dbReference type="GO" id="GO:0005802">
    <property type="term" value="C:trans-Golgi network"/>
    <property type="evidence" value="ECO:0007669"/>
    <property type="project" value="TreeGrafter"/>
</dbReference>
<feature type="domain" description="DOP1-like TPR" evidence="11">
    <location>
        <begin position="1267"/>
        <end position="1641"/>
    </location>
</feature>
<feature type="compositionally biased region" description="Polar residues" evidence="7">
    <location>
        <begin position="553"/>
        <end position="562"/>
    </location>
</feature>
<organism evidence="12 13">
    <name type="scientific">Donacobius atricapilla</name>
    <dbReference type="NCBI Taxonomy" id="237420"/>
    <lineage>
        <taxon>Eukaryota</taxon>
        <taxon>Metazoa</taxon>
        <taxon>Chordata</taxon>
        <taxon>Craniata</taxon>
        <taxon>Vertebrata</taxon>
        <taxon>Euteleostomi</taxon>
        <taxon>Archelosauria</taxon>
        <taxon>Archosauria</taxon>
        <taxon>Dinosauria</taxon>
        <taxon>Saurischia</taxon>
        <taxon>Theropoda</taxon>
        <taxon>Coelurosauria</taxon>
        <taxon>Aves</taxon>
        <taxon>Neognathae</taxon>
        <taxon>Neoaves</taxon>
        <taxon>Telluraves</taxon>
        <taxon>Australaves</taxon>
        <taxon>Passeriformes</taxon>
        <taxon>Mimidae</taxon>
        <taxon>Donacobius</taxon>
    </lineage>
</organism>
<feature type="region of interest" description="Disordered" evidence="7">
    <location>
        <begin position="467"/>
        <end position="497"/>
    </location>
</feature>
<comment type="subcellular location">
    <subcellularLocation>
        <location evidence="1">Golgi apparatus membrane</location>
        <topology evidence="1">Peripheral membrane protein</topology>
    </subcellularLocation>
</comment>
<accession>A0A851IYV3</accession>
<evidence type="ECO:0000256" key="1">
    <source>
        <dbReference type="ARBA" id="ARBA00004395"/>
    </source>
</evidence>
<dbReference type="GO" id="GO:0005768">
    <property type="term" value="C:endosome"/>
    <property type="evidence" value="ECO:0007669"/>
    <property type="project" value="TreeGrafter"/>
</dbReference>
<feature type="region of interest" description="Disordered" evidence="7">
    <location>
        <begin position="608"/>
        <end position="634"/>
    </location>
</feature>
<dbReference type="GO" id="GO:0006895">
    <property type="term" value="P:Golgi to endosome transport"/>
    <property type="evidence" value="ECO:0007669"/>
    <property type="project" value="InterPro"/>
</dbReference>
<evidence type="ECO:0000259" key="11">
    <source>
        <dbReference type="Pfam" id="PF24601"/>
    </source>
</evidence>
<evidence type="ECO:0000256" key="2">
    <source>
        <dbReference type="ARBA" id="ARBA00022448"/>
    </source>
</evidence>
<evidence type="ECO:0000256" key="6">
    <source>
        <dbReference type="ARBA" id="ARBA00046326"/>
    </source>
</evidence>
<evidence type="ECO:0000256" key="5">
    <source>
        <dbReference type="ARBA" id="ARBA00023136"/>
    </source>
</evidence>
<keyword evidence="3" id="KW-0653">Protein transport</keyword>
<evidence type="ECO:0000259" key="8">
    <source>
        <dbReference type="Pfam" id="PF04118"/>
    </source>
</evidence>
<proteinExistence type="inferred from homology"/>
<dbReference type="GO" id="GO:0000139">
    <property type="term" value="C:Golgi membrane"/>
    <property type="evidence" value="ECO:0007669"/>
    <property type="project" value="UniProtKB-SubCell"/>
</dbReference>
<evidence type="ECO:0000256" key="4">
    <source>
        <dbReference type="ARBA" id="ARBA00023034"/>
    </source>
</evidence>
<dbReference type="InterPro" id="IPR007249">
    <property type="entry name" value="DOP1_N"/>
</dbReference>
<dbReference type="Pfam" id="PF24598">
    <property type="entry name" value="DOP1_C"/>
    <property type="match status" value="1"/>
</dbReference>
<gene>
    <name evidence="12" type="primary">Dopey1</name>
    <name evidence="12" type="ORF">DONATR_R00863</name>
</gene>
<keyword evidence="2" id="KW-0813">Transport</keyword>
<feature type="compositionally biased region" description="Polar residues" evidence="7">
    <location>
        <begin position="1138"/>
        <end position="1161"/>
    </location>
</feature>
<reference evidence="12" key="1">
    <citation type="submission" date="2019-09" db="EMBL/GenBank/DDBJ databases">
        <title>Bird 10,000 Genomes (B10K) Project - Family phase.</title>
        <authorList>
            <person name="Zhang G."/>
        </authorList>
    </citation>
    <scope>NUCLEOTIDE SEQUENCE</scope>
    <source>
        <strain evidence="12">B10K-DU-001-63</strain>
        <tissue evidence="12">Muscle</tissue>
    </source>
</reference>
<dbReference type="InterPro" id="IPR040314">
    <property type="entry name" value="DOP1"/>
</dbReference>
<dbReference type="EMBL" id="WBMY01001062">
    <property type="protein sequence ID" value="NXB70035.1"/>
    <property type="molecule type" value="Genomic_DNA"/>
</dbReference>
<dbReference type="InterPro" id="IPR056459">
    <property type="entry name" value="TPR_DOP1"/>
</dbReference>
<feature type="domain" description="DOP1-like middle TPR" evidence="9">
    <location>
        <begin position="216"/>
        <end position="370"/>
    </location>
</feature>
<keyword evidence="5" id="KW-0472">Membrane</keyword>
<feature type="region of interest" description="Disordered" evidence="7">
    <location>
        <begin position="521"/>
        <end position="562"/>
    </location>
</feature>